<evidence type="ECO:0000313" key="1">
    <source>
        <dbReference type="EMBL" id="MBC8531133.1"/>
    </source>
</evidence>
<proteinExistence type="predicted"/>
<dbReference type="Proteomes" id="UP000623172">
    <property type="component" value="Unassembled WGS sequence"/>
</dbReference>
<evidence type="ECO:0000313" key="2">
    <source>
        <dbReference type="Proteomes" id="UP000623172"/>
    </source>
</evidence>
<name>A0A926D4D7_9FIRM</name>
<sequence>MFFYDCQDPCRRDPCISSAKSNCCPEPSPWRPTPWPCCPEPNWPCQVLDAVFFEERYCQVPMRLQAMPNACCEIEIIKGTGCVEEAPIHGLNICSIGCGKFCVKGRVCVPVEVAYCPPGSCRPCCIKGEIELPIDAVVCVPRCRDFNVRASVKLMIPRGCYPVRNCCVSVDLAAKVVVEAYARMNSSCGFERPCPRPGSHCNAGCCSEFFRRPLFPQGGRTDWNSQCRRC</sequence>
<protein>
    <submittedName>
        <fullName evidence="1">Uncharacterized protein</fullName>
    </submittedName>
</protein>
<reference evidence="1" key="1">
    <citation type="submission" date="2020-08" db="EMBL/GenBank/DDBJ databases">
        <title>Genome public.</title>
        <authorList>
            <person name="Liu C."/>
            <person name="Sun Q."/>
        </authorList>
    </citation>
    <scope>NUCLEOTIDE SEQUENCE</scope>
    <source>
        <strain evidence="1">NSJ-53</strain>
    </source>
</reference>
<comment type="caution">
    <text evidence="1">The sequence shown here is derived from an EMBL/GenBank/DDBJ whole genome shotgun (WGS) entry which is preliminary data.</text>
</comment>
<organism evidence="1 2">
    <name type="scientific">Gehongia tenuis</name>
    <dbReference type="NCBI Taxonomy" id="2763655"/>
    <lineage>
        <taxon>Bacteria</taxon>
        <taxon>Bacillati</taxon>
        <taxon>Bacillota</taxon>
        <taxon>Clostridia</taxon>
        <taxon>Christensenellales</taxon>
        <taxon>Christensenellaceae</taxon>
        <taxon>Gehongia</taxon>
    </lineage>
</organism>
<dbReference type="RefSeq" id="WP_249315204.1">
    <property type="nucleotide sequence ID" value="NZ_JACRSR010000001.1"/>
</dbReference>
<keyword evidence="2" id="KW-1185">Reference proteome</keyword>
<dbReference type="EMBL" id="JACRSR010000001">
    <property type="protein sequence ID" value="MBC8531133.1"/>
    <property type="molecule type" value="Genomic_DNA"/>
</dbReference>
<accession>A0A926D4D7</accession>
<dbReference type="AlphaFoldDB" id="A0A926D4D7"/>
<gene>
    <name evidence="1" type="ORF">H8696_04640</name>
</gene>